<dbReference type="EMBL" id="GGEC01088566">
    <property type="protein sequence ID" value="MBX69050.1"/>
    <property type="molecule type" value="Transcribed_RNA"/>
</dbReference>
<protein>
    <submittedName>
        <fullName evidence="1">Uncharacterized protein</fullName>
    </submittedName>
</protein>
<dbReference type="AlphaFoldDB" id="A0A2P2QPX9"/>
<organism evidence="1">
    <name type="scientific">Rhizophora mucronata</name>
    <name type="common">Asiatic mangrove</name>
    <dbReference type="NCBI Taxonomy" id="61149"/>
    <lineage>
        <taxon>Eukaryota</taxon>
        <taxon>Viridiplantae</taxon>
        <taxon>Streptophyta</taxon>
        <taxon>Embryophyta</taxon>
        <taxon>Tracheophyta</taxon>
        <taxon>Spermatophyta</taxon>
        <taxon>Magnoliopsida</taxon>
        <taxon>eudicotyledons</taxon>
        <taxon>Gunneridae</taxon>
        <taxon>Pentapetalae</taxon>
        <taxon>rosids</taxon>
        <taxon>fabids</taxon>
        <taxon>Malpighiales</taxon>
        <taxon>Rhizophoraceae</taxon>
        <taxon>Rhizophora</taxon>
    </lineage>
</organism>
<accession>A0A2P2QPX9</accession>
<name>A0A2P2QPX9_RHIMU</name>
<proteinExistence type="predicted"/>
<sequence>MHLLIIRICSWSNLIVVPFQSIVTRLKPF</sequence>
<reference evidence="1" key="1">
    <citation type="submission" date="2018-02" db="EMBL/GenBank/DDBJ databases">
        <title>Rhizophora mucronata_Transcriptome.</title>
        <authorList>
            <person name="Meera S.P."/>
            <person name="Sreeshan A."/>
            <person name="Augustine A."/>
        </authorList>
    </citation>
    <scope>NUCLEOTIDE SEQUENCE</scope>
    <source>
        <tissue evidence="1">Leaf</tissue>
    </source>
</reference>
<evidence type="ECO:0000313" key="1">
    <source>
        <dbReference type="EMBL" id="MBX69050.1"/>
    </source>
</evidence>